<feature type="compositionally biased region" description="Low complexity" evidence="1">
    <location>
        <begin position="32"/>
        <end position="53"/>
    </location>
</feature>
<feature type="region of interest" description="Disordered" evidence="1">
    <location>
        <begin position="341"/>
        <end position="360"/>
    </location>
</feature>
<protein>
    <submittedName>
        <fullName evidence="3">Uncharacterized protein</fullName>
    </submittedName>
</protein>
<gene>
    <name evidence="3" type="ORF">SAMN05428998_12463</name>
</gene>
<feature type="chain" id="PRO_5013074186" evidence="2">
    <location>
        <begin position="28"/>
        <end position="449"/>
    </location>
</feature>
<evidence type="ECO:0000256" key="2">
    <source>
        <dbReference type="SAM" id="SignalP"/>
    </source>
</evidence>
<dbReference type="AlphaFoldDB" id="A0A1Y6CM79"/>
<organism evidence="3 4">
    <name type="scientific">Tistlia consotensis USBA 355</name>
    <dbReference type="NCBI Taxonomy" id="560819"/>
    <lineage>
        <taxon>Bacteria</taxon>
        <taxon>Pseudomonadati</taxon>
        <taxon>Pseudomonadota</taxon>
        <taxon>Alphaproteobacteria</taxon>
        <taxon>Rhodospirillales</taxon>
        <taxon>Rhodovibrionaceae</taxon>
        <taxon>Tistlia</taxon>
    </lineage>
</organism>
<name>A0A1Y6CM79_9PROT</name>
<dbReference type="RefSeq" id="WP_143596327.1">
    <property type="nucleotide sequence ID" value="NZ_FWZX01000024.1"/>
</dbReference>
<feature type="signal peptide" evidence="2">
    <location>
        <begin position="1"/>
        <end position="27"/>
    </location>
</feature>
<accession>A0A1Y6CM79</accession>
<evidence type="ECO:0000313" key="4">
    <source>
        <dbReference type="Proteomes" id="UP000192917"/>
    </source>
</evidence>
<evidence type="ECO:0000256" key="1">
    <source>
        <dbReference type="SAM" id="MobiDB-lite"/>
    </source>
</evidence>
<dbReference type="Proteomes" id="UP000192917">
    <property type="component" value="Unassembled WGS sequence"/>
</dbReference>
<sequence length="449" mass="45864">MGRALRGFLMASAVALAVPLLPALAIAQGTTPTAPGNGQAAPGTNPAANGAPGSNDPQIQALIQEAERTRPVPTELLNALAMGKGDAKQMIDNFLADGNPLPHTVAVRAVALSLAVGRDPRLKDSDKRFALNQTISDGMSKSLGAPRILNVKVDAGFVPPKGTFAWALGGLEDQPPEGFQKLTQFSPEVGGLGMQSVNNAGEGGVVKEAIENLQSVSLKVPNGQYRVILLTGEQLAARAASPFGETFKVNGVEYTLGQTSSGEWFDTAHLRGSGGNVVSNVSYGAAGLSVVVQVGNGTLNLEFKGGKGSLGSALSGILMEPVEVPSHLDMSGVRGHRNEVAQTQDGQDQQGGQQVAQTQQVSEQLQQAGQQQLQASQQAAQSLAGGTSLAQQLSLNNVVELEFQTQAAIAAVSGVSPGAGGQNQGNSPQAAPVPAPQIPTPPPSVSPAG</sequence>
<dbReference type="Gene3D" id="2.60.120.430">
    <property type="entry name" value="Galactose-binding lectin"/>
    <property type="match status" value="1"/>
</dbReference>
<feature type="compositionally biased region" description="Pro residues" evidence="1">
    <location>
        <begin position="431"/>
        <end position="449"/>
    </location>
</feature>
<keyword evidence="4" id="KW-1185">Reference proteome</keyword>
<proteinExistence type="predicted"/>
<feature type="region of interest" description="Disordered" evidence="1">
    <location>
        <begin position="32"/>
        <end position="57"/>
    </location>
</feature>
<evidence type="ECO:0000313" key="3">
    <source>
        <dbReference type="EMBL" id="SMF63021.1"/>
    </source>
</evidence>
<dbReference type="EMBL" id="FWZX01000024">
    <property type="protein sequence ID" value="SMF63021.1"/>
    <property type="molecule type" value="Genomic_DNA"/>
</dbReference>
<keyword evidence="2" id="KW-0732">Signal</keyword>
<reference evidence="3 4" key="1">
    <citation type="submission" date="2017-04" db="EMBL/GenBank/DDBJ databases">
        <authorList>
            <person name="Afonso C.L."/>
            <person name="Miller P.J."/>
            <person name="Scott M.A."/>
            <person name="Spackman E."/>
            <person name="Goraichik I."/>
            <person name="Dimitrov K.M."/>
            <person name="Suarez D.L."/>
            <person name="Swayne D.E."/>
        </authorList>
    </citation>
    <scope>NUCLEOTIDE SEQUENCE [LARGE SCALE GENOMIC DNA]</scope>
    <source>
        <strain evidence="3 4">USBA 355</strain>
    </source>
</reference>
<feature type="region of interest" description="Disordered" evidence="1">
    <location>
        <begin position="414"/>
        <end position="449"/>
    </location>
</feature>
<dbReference type="STRING" id="560819.SAMN05428998_12463"/>